<keyword evidence="1" id="KW-1133">Transmembrane helix</keyword>
<reference evidence="2 3" key="1">
    <citation type="submission" date="2019-12" db="EMBL/GenBank/DDBJ databases">
        <title>Sequence classification of anaerobic respiratory reductive dehalogenases: First we see many, then we see few.</title>
        <authorList>
            <person name="Molenda O."/>
            <person name="Puentes Jacome L.A."/>
            <person name="Cao X."/>
            <person name="Nesbo C.L."/>
            <person name="Tang S."/>
            <person name="Morson N."/>
            <person name="Patron J."/>
            <person name="Lomheim L."/>
            <person name="Wishart D.S."/>
            <person name="Edwards E.A."/>
        </authorList>
    </citation>
    <scope>NUCLEOTIDE SEQUENCE [LARGE SCALE GENOMIC DNA]</scope>
    <source>
        <strain evidence="2 3">12DCA</strain>
    </source>
</reference>
<dbReference type="Proteomes" id="UP000430508">
    <property type="component" value="Chromosome"/>
</dbReference>
<feature type="transmembrane region" description="Helical" evidence="1">
    <location>
        <begin position="293"/>
        <end position="315"/>
    </location>
</feature>
<feature type="transmembrane region" description="Helical" evidence="1">
    <location>
        <begin position="327"/>
        <end position="351"/>
    </location>
</feature>
<feature type="transmembrane region" description="Helical" evidence="1">
    <location>
        <begin position="250"/>
        <end position="273"/>
    </location>
</feature>
<feature type="transmembrane region" description="Helical" evidence="1">
    <location>
        <begin position="12"/>
        <end position="31"/>
    </location>
</feature>
<protein>
    <submittedName>
        <fullName evidence="2">DUF4173 domain-containing protein</fullName>
    </submittedName>
</protein>
<evidence type="ECO:0000313" key="2">
    <source>
        <dbReference type="EMBL" id="QHA01861.1"/>
    </source>
</evidence>
<keyword evidence="1" id="KW-0472">Membrane</keyword>
<proteinExistence type="predicted"/>
<feature type="transmembrane region" description="Helical" evidence="1">
    <location>
        <begin position="68"/>
        <end position="88"/>
    </location>
</feature>
<feature type="transmembrane region" description="Helical" evidence="1">
    <location>
        <begin position="198"/>
        <end position="218"/>
    </location>
</feature>
<sequence length="494" mass="55133">MNNSTDTATYTRSDIVFALAMLVCGFLYWNLILAAGLGAGVTLFAAVFCLSTVLYLKSGKFRQTRTSWLCFIVIILSSLVFLLFDNILIKGLNFIFLTAAVIYWISLFTGRNLEKRISAYILGDLFNQVLVIPFRNFACCFGAVKRLFGRNQKGKSLLAGAVGILVMIPILAAVINLLTRADAVFAGMIANLQFSVSMNIIVQILMGIPVACYLYGLIYGDRHGRNTGYVTIETVDKTAAAFRFSPGVTVYTALTALNLVFVVFFLSQITYLFSAFNDRLPELMTHAEYARRGFFELCAVAGINMVVITVAHLIVKRDKVRILQIETAILCLFTLMLIITAISKMVMYIHYFGLTPLRVYTTWFMLVLLFLFAVIAVRQFKKFNAARIMLVGFVVFFMILSYGNIDGRIAAYNIDRYSNGTLENLDVQALSGLSDAAVPYIYTLYQETTDQSLKADLKAAIDQSAGSALGASRQETFRDFNFQRHTAESIRNML</sequence>
<dbReference type="Pfam" id="PF13687">
    <property type="entry name" value="DUF4153"/>
    <property type="match status" value="1"/>
</dbReference>
<dbReference type="InterPro" id="IPR025291">
    <property type="entry name" value="DUF4153"/>
</dbReference>
<name>A0A857DMC0_9FIRM</name>
<organism evidence="2 3">
    <name type="scientific">Dehalobacter restrictus</name>
    <dbReference type="NCBI Taxonomy" id="55583"/>
    <lineage>
        <taxon>Bacteria</taxon>
        <taxon>Bacillati</taxon>
        <taxon>Bacillota</taxon>
        <taxon>Clostridia</taxon>
        <taxon>Eubacteriales</taxon>
        <taxon>Desulfitobacteriaceae</taxon>
        <taxon>Dehalobacter</taxon>
    </lineage>
</organism>
<feature type="transmembrane region" description="Helical" evidence="1">
    <location>
        <begin position="156"/>
        <end position="178"/>
    </location>
</feature>
<feature type="transmembrane region" description="Helical" evidence="1">
    <location>
        <begin position="384"/>
        <end position="403"/>
    </location>
</feature>
<feature type="transmembrane region" description="Helical" evidence="1">
    <location>
        <begin position="94"/>
        <end position="113"/>
    </location>
</feature>
<accession>A0A857DMC0</accession>
<evidence type="ECO:0000256" key="1">
    <source>
        <dbReference type="SAM" id="Phobius"/>
    </source>
</evidence>
<gene>
    <name evidence="2" type="ORF">GQ588_03485</name>
</gene>
<feature type="transmembrane region" description="Helical" evidence="1">
    <location>
        <begin position="357"/>
        <end position="377"/>
    </location>
</feature>
<evidence type="ECO:0000313" key="3">
    <source>
        <dbReference type="Proteomes" id="UP000430508"/>
    </source>
</evidence>
<feature type="transmembrane region" description="Helical" evidence="1">
    <location>
        <begin position="37"/>
        <end position="56"/>
    </location>
</feature>
<dbReference type="AlphaFoldDB" id="A0A857DMC0"/>
<keyword evidence="1" id="KW-0812">Transmembrane</keyword>
<dbReference type="EMBL" id="CP046996">
    <property type="protein sequence ID" value="QHA01861.1"/>
    <property type="molecule type" value="Genomic_DNA"/>
</dbReference>